<dbReference type="PANTHER" id="PTHR11618:SF13">
    <property type="entry name" value="TRANSCRIPTION INITIATION FACTOR IIB"/>
    <property type="match status" value="1"/>
</dbReference>
<dbReference type="InterPro" id="IPR000679">
    <property type="entry name" value="Znf_GATA"/>
</dbReference>
<dbReference type="InterPro" id="IPR013763">
    <property type="entry name" value="Cyclin-like_dom"/>
</dbReference>
<dbReference type="PROSITE" id="PS51134">
    <property type="entry name" value="ZF_TFIIB"/>
    <property type="match status" value="1"/>
</dbReference>
<organism evidence="18 19">
    <name type="scientific">Elsinoe australis</name>
    <dbReference type="NCBI Taxonomy" id="40998"/>
    <lineage>
        <taxon>Eukaryota</taxon>
        <taxon>Fungi</taxon>
        <taxon>Dikarya</taxon>
        <taxon>Ascomycota</taxon>
        <taxon>Pezizomycotina</taxon>
        <taxon>Dothideomycetes</taxon>
        <taxon>Dothideomycetidae</taxon>
        <taxon>Myriangiales</taxon>
        <taxon>Elsinoaceae</taxon>
        <taxon>Elsinoe</taxon>
    </lineage>
</organism>
<dbReference type="Pfam" id="PF08271">
    <property type="entry name" value="Zn_Ribbon_TF"/>
    <property type="match status" value="1"/>
</dbReference>
<dbReference type="CDD" id="cd20551">
    <property type="entry name" value="CYCLIN_TFIIB_rpt1"/>
    <property type="match status" value="1"/>
</dbReference>
<feature type="domain" description="TFIIB-type" evidence="17">
    <location>
        <begin position="29"/>
        <end position="62"/>
    </location>
</feature>
<evidence type="ECO:0000256" key="9">
    <source>
        <dbReference type="ARBA" id="ARBA00023163"/>
    </source>
</evidence>
<evidence type="ECO:0000256" key="14">
    <source>
        <dbReference type="PROSITE-ProRule" id="PRU00469"/>
    </source>
</evidence>
<dbReference type="GO" id="GO:0043565">
    <property type="term" value="F:sequence-specific DNA binding"/>
    <property type="evidence" value="ECO:0007669"/>
    <property type="project" value="InterPro"/>
</dbReference>
<evidence type="ECO:0000256" key="12">
    <source>
        <dbReference type="ARBA" id="ARBA00056616"/>
    </source>
</evidence>
<dbReference type="PANTHER" id="PTHR11618">
    <property type="entry name" value="TRANSCRIPTION INITIATION FACTOR IIB-RELATED"/>
    <property type="match status" value="1"/>
</dbReference>
<proteinExistence type="inferred from homology"/>
<feature type="region of interest" description="Disordered" evidence="15">
    <location>
        <begin position="76"/>
        <end position="95"/>
    </location>
</feature>
<evidence type="ECO:0000256" key="13">
    <source>
        <dbReference type="ARBA" id="ARBA00066213"/>
    </source>
</evidence>
<dbReference type="PROSITE" id="PS50114">
    <property type="entry name" value="GATA_ZN_FINGER_2"/>
    <property type="match status" value="1"/>
</dbReference>
<gene>
    <name evidence="18" type="ORF">B9Z65_4174</name>
</gene>
<dbReference type="InterPro" id="IPR023486">
    <property type="entry name" value="TFIIB_CS"/>
</dbReference>
<evidence type="ECO:0000256" key="3">
    <source>
        <dbReference type="ARBA" id="ARBA00013932"/>
    </source>
</evidence>
<feature type="domain" description="GATA-type" evidence="16">
    <location>
        <begin position="33"/>
        <end position="67"/>
    </location>
</feature>
<protein>
    <recommendedName>
        <fullName evidence="3">Transcription initiation factor IIB</fullName>
    </recommendedName>
    <alternativeName>
        <fullName evidence="11">General transcription factor TFIIB</fullName>
    </alternativeName>
</protein>
<dbReference type="SUPFAM" id="SSF57783">
    <property type="entry name" value="Zinc beta-ribbon"/>
    <property type="match status" value="1"/>
</dbReference>
<keyword evidence="6 14" id="KW-0863">Zinc-finger</keyword>
<dbReference type="GO" id="GO:0005634">
    <property type="term" value="C:nucleus"/>
    <property type="evidence" value="ECO:0007669"/>
    <property type="project" value="UniProtKB-SubCell"/>
</dbReference>
<evidence type="ECO:0000256" key="4">
    <source>
        <dbReference type="ARBA" id="ARBA00022723"/>
    </source>
</evidence>
<comment type="similarity">
    <text evidence="2">Belongs to the TFIIB family.</text>
</comment>
<keyword evidence="10" id="KW-0539">Nucleus</keyword>
<keyword evidence="5" id="KW-0677">Repeat</keyword>
<name>A0A2P7Z211_9PEZI</name>
<evidence type="ECO:0000256" key="10">
    <source>
        <dbReference type="ARBA" id="ARBA00023242"/>
    </source>
</evidence>
<keyword evidence="9" id="KW-0804">Transcription</keyword>
<comment type="subunit">
    <text evidence="13">Associates with TFIID-IIA (DA complex) to form TFIID-IIA-IIB (DAB-complex) which is then recognized by polymerase II.</text>
</comment>
<sequence>MAQVLSPGAIPEPDPVPIEPQEWQENLNIRLICPECREDPPNLYEDHQSGDTVCDSCGIVLGQRGIDLRAEWRTFANDDQGNDDPSRVGDAPNPLLEGSQLETNIAFGDGSLRSKELHRAQNKAGADKNNKGLLQAFKQIGAHCDAFALPSIVADGAKHIYKDTDQSKLFKGKSQDALIAGCIFIACRRNQVPRTFREIFELTKVPKKEIGRTFKLLEKFLLEKEKEKGNTSMVANGVIGLNESYTATATTNPSELCARFCSILGLDQRCTNVAIDLAGRMSTVGALAGRSPLSGAAACIYMASYLMGQARTPKQISEAAKVSDSTIRNAYKSLYNEREKLIQPEWLEKGGKLDNLPKPS</sequence>
<evidence type="ECO:0000313" key="18">
    <source>
        <dbReference type="EMBL" id="PSK42260.1"/>
    </source>
</evidence>
<dbReference type="GO" id="GO:0017025">
    <property type="term" value="F:TBP-class protein binding"/>
    <property type="evidence" value="ECO:0007669"/>
    <property type="project" value="InterPro"/>
</dbReference>
<dbReference type="FunFam" id="1.10.472.170:FF:000001">
    <property type="entry name" value="Transcription initiation factor IIB"/>
    <property type="match status" value="1"/>
</dbReference>
<keyword evidence="18" id="KW-0396">Initiation factor</keyword>
<dbReference type="SUPFAM" id="SSF47954">
    <property type="entry name" value="Cyclin-like"/>
    <property type="match status" value="2"/>
</dbReference>
<dbReference type="GO" id="GO:0003743">
    <property type="term" value="F:translation initiation factor activity"/>
    <property type="evidence" value="ECO:0007669"/>
    <property type="project" value="UniProtKB-KW"/>
</dbReference>
<evidence type="ECO:0000256" key="11">
    <source>
        <dbReference type="ARBA" id="ARBA00031706"/>
    </source>
</evidence>
<dbReference type="Gene3D" id="1.10.472.170">
    <property type="match status" value="1"/>
</dbReference>
<evidence type="ECO:0000256" key="15">
    <source>
        <dbReference type="SAM" id="MobiDB-lite"/>
    </source>
</evidence>
<dbReference type="GO" id="GO:0097550">
    <property type="term" value="C:transcription preinitiation complex"/>
    <property type="evidence" value="ECO:0007669"/>
    <property type="project" value="TreeGrafter"/>
</dbReference>
<dbReference type="SMART" id="SM00385">
    <property type="entry name" value="CYCLIN"/>
    <property type="match status" value="2"/>
</dbReference>
<dbReference type="GO" id="GO:0008270">
    <property type="term" value="F:zinc ion binding"/>
    <property type="evidence" value="ECO:0007669"/>
    <property type="project" value="UniProtKB-KW"/>
</dbReference>
<keyword evidence="7" id="KW-0862">Zinc</keyword>
<dbReference type="InterPro" id="IPR013137">
    <property type="entry name" value="Znf_TFIIB"/>
</dbReference>
<dbReference type="GO" id="GO:0051123">
    <property type="term" value="P:RNA polymerase II preinitiation complex assembly"/>
    <property type="evidence" value="ECO:0007669"/>
    <property type="project" value="UniProtKB-ARBA"/>
</dbReference>
<dbReference type="Pfam" id="PF00382">
    <property type="entry name" value="TFIIB"/>
    <property type="match status" value="2"/>
</dbReference>
<evidence type="ECO:0000313" key="19">
    <source>
        <dbReference type="Proteomes" id="UP000243723"/>
    </source>
</evidence>
<dbReference type="AlphaFoldDB" id="A0A2P7Z211"/>
<keyword evidence="4" id="KW-0479">Metal-binding</keyword>
<dbReference type="PROSITE" id="PS00782">
    <property type="entry name" value="TFIIB"/>
    <property type="match status" value="2"/>
</dbReference>
<comment type="subcellular location">
    <subcellularLocation>
        <location evidence="1">Nucleus</location>
    </subcellularLocation>
</comment>
<dbReference type="InterPro" id="IPR000812">
    <property type="entry name" value="TFIIB"/>
</dbReference>
<dbReference type="GO" id="GO:0006355">
    <property type="term" value="P:regulation of DNA-templated transcription"/>
    <property type="evidence" value="ECO:0007669"/>
    <property type="project" value="InterPro"/>
</dbReference>
<dbReference type="FunFam" id="1.10.472.10:FF:000008">
    <property type="entry name" value="Transcription initiation factor IIB"/>
    <property type="match status" value="1"/>
</dbReference>
<dbReference type="EMBL" id="NHZQ01000335">
    <property type="protein sequence ID" value="PSK42260.1"/>
    <property type="molecule type" value="Genomic_DNA"/>
</dbReference>
<keyword evidence="19" id="KW-1185">Reference proteome</keyword>
<dbReference type="GO" id="GO:0016251">
    <property type="term" value="F:RNA polymerase II general transcription initiation factor activity"/>
    <property type="evidence" value="ECO:0007669"/>
    <property type="project" value="TreeGrafter"/>
</dbReference>
<reference evidence="18 19" key="1">
    <citation type="submission" date="2017-05" db="EMBL/GenBank/DDBJ databases">
        <title>Draft genome sequence of Elsinoe australis.</title>
        <authorList>
            <person name="Cheng Q."/>
        </authorList>
    </citation>
    <scope>NUCLEOTIDE SEQUENCE [LARGE SCALE GENOMIC DNA]</scope>
    <source>
        <strain evidence="18 19">NL1</strain>
    </source>
</reference>
<evidence type="ECO:0000256" key="6">
    <source>
        <dbReference type="ARBA" id="ARBA00022771"/>
    </source>
</evidence>
<dbReference type="OrthoDB" id="25790at2759"/>
<evidence type="ECO:0000256" key="5">
    <source>
        <dbReference type="ARBA" id="ARBA00022737"/>
    </source>
</evidence>
<comment type="function">
    <text evidence="12">General factor that plays a major role in the activation of eukaryotic genes transcribed by RNA polymerase II.</text>
</comment>
<evidence type="ECO:0000256" key="2">
    <source>
        <dbReference type="ARBA" id="ARBA00010857"/>
    </source>
</evidence>
<evidence type="ECO:0000259" key="17">
    <source>
        <dbReference type="PROSITE" id="PS51134"/>
    </source>
</evidence>
<evidence type="ECO:0000259" key="16">
    <source>
        <dbReference type="PROSITE" id="PS50114"/>
    </source>
</evidence>
<evidence type="ECO:0000256" key="7">
    <source>
        <dbReference type="ARBA" id="ARBA00022833"/>
    </source>
</evidence>
<keyword evidence="8" id="KW-0805">Transcription regulation</keyword>
<dbReference type="InterPro" id="IPR013150">
    <property type="entry name" value="TFIIB_cyclin"/>
</dbReference>
<dbReference type="Proteomes" id="UP000243723">
    <property type="component" value="Unassembled WGS sequence"/>
</dbReference>
<dbReference type="STRING" id="40998.A0A2P7Z211"/>
<dbReference type="Gene3D" id="1.10.472.10">
    <property type="entry name" value="Cyclin-like"/>
    <property type="match status" value="1"/>
</dbReference>
<evidence type="ECO:0000256" key="1">
    <source>
        <dbReference type="ARBA" id="ARBA00004123"/>
    </source>
</evidence>
<accession>A0A2P7Z211</accession>
<dbReference type="PRINTS" id="PR00685">
    <property type="entry name" value="TIFACTORIIB"/>
</dbReference>
<comment type="caution">
    <text evidence="18">The sequence shown here is derived from an EMBL/GenBank/DDBJ whole genome shotgun (WGS) entry which is preliminary data.</text>
</comment>
<dbReference type="InterPro" id="IPR036915">
    <property type="entry name" value="Cyclin-like_sf"/>
</dbReference>
<keyword evidence="18" id="KW-0648">Protein biosynthesis</keyword>
<evidence type="ECO:0000256" key="8">
    <source>
        <dbReference type="ARBA" id="ARBA00023015"/>
    </source>
</evidence>